<evidence type="ECO:0000256" key="2">
    <source>
        <dbReference type="ARBA" id="ARBA00022475"/>
    </source>
</evidence>
<keyword evidence="6 8" id="KW-0472">Membrane</keyword>
<feature type="chain" id="PRO_5030936898" description="Cell division protein FtsL" evidence="10">
    <location>
        <begin position="23"/>
        <end position="106"/>
    </location>
</feature>
<dbReference type="NCBIfam" id="TIGR02209">
    <property type="entry name" value="ftsL_broad"/>
    <property type="match status" value="1"/>
</dbReference>
<dbReference type="Proteomes" id="UP000461670">
    <property type="component" value="Unassembled WGS sequence"/>
</dbReference>
<sequence length="106" mass="11891">MTRLNVILLLAVVLSSLAVVHAQHESRNLFVQYDRASSEARKLEVEFNRLQVEKRAQATHLRVEQLAKEKLMMLTPSPAITDYVGVQVPQYVPPEPKAGANTGARR</sequence>
<accession>A0A7V8FRC8</accession>
<dbReference type="Pfam" id="PF04999">
    <property type="entry name" value="FtsL"/>
    <property type="match status" value="1"/>
</dbReference>
<dbReference type="GO" id="GO:0043093">
    <property type="term" value="P:FtsZ-dependent cytokinesis"/>
    <property type="evidence" value="ECO:0007669"/>
    <property type="project" value="UniProtKB-UniRule"/>
</dbReference>
<keyword evidence="3 8" id="KW-0132">Cell division</keyword>
<evidence type="ECO:0000256" key="1">
    <source>
        <dbReference type="ARBA" id="ARBA00004401"/>
    </source>
</evidence>
<comment type="function">
    <text evidence="8">Essential cell division protein. May link together the upstream cell division proteins, which are predominantly cytoplasmic, with the downstream cell division proteins, which are predominantly periplasmic.</text>
</comment>
<comment type="caution">
    <text evidence="11">The sequence shown here is derived from an EMBL/GenBank/DDBJ whole genome shotgun (WGS) entry which is preliminary data.</text>
</comment>
<reference evidence="12" key="1">
    <citation type="journal article" date="2020" name="MBio">
        <title>Horizontal gene transfer to a defensive symbiont with a reduced genome amongst a multipartite beetle microbiome.</title>
        <authorList>
            <person name="Waterworth S.C."/>
            <person name="Florez L.V."/>
            <person name="Rees E.R."/>
            <person name="Hertweck C."/>
            <person name="Kaltenpoth M."/>
            <person name="Kwan J.C."/>
        </authorList>
    </citation>
    <scope>NUCLEOTIDE SEQUENCE [LARGE SCALE GENOMIC DNA]</scope>
</reference>
<dbReference type="GO" id="GO:0005886">
    <property type="term" value="C:plasma membrane"/>
    <property type="evidence" value="ECO:0007669"/>
    <property type="project" value="UniProtKB-SubCell"/>
</dbReference>
<keyword evidence="5 8" id="KW-1133">Transmembrane helix</keyword>
<dbReference type="AlphaFoldDB" id="A0A7V8FRC8"/>
<dbReference type="GO" id="GO:0032153">
    <property type="term" value="C:cell division site"/>
    <property type="evidence" value="ECO:0007669"/>
    <property type="project" value="UniProtKB-UniRule"/>
</dbReference>
<feature type="signal peptide" evidence="10">
    <location>
        <begin position="1"/>
        <end position="22"/>
    </location>
</feature>
<comment type="subunit">
    <text evidence="8">Part of a complex composed of FtsB, FtsL and FtsQ.</text>
</comment>
<evidence type="ECO:0000256" key="8">
    <source>
        <dbReference type="HAMAP-Rule" id="MF_00910"/>
    </source>
</evidence>
<comment type="subcellular location">
    <subcellularLocation>
        <location evidence="8">Cell inner membrane</location>
        <topology evidence="8">Single-pass type II membrane protein</topology>
    </subcellularLocation>
    <subcellularLocation>
        <location evidence="1">Cell membrane</location>
        <topology evidence="1">Single-pass type II membrane protein</topology>
    </subcellularLocation>
    <text evidence="8">Localizes to the division septum where it forms a ring structure.</text>
</comment>
<keyword evidence="8" id="KW-0997">Cell inner membrane</keyword>
<evidence type="ECO:0000256" key="9">
    <source>
        <dbReference type="NCBIfam" id="TIGR02209"/>
    </source>
</evidence>
<dbReference type="InterPro" id="IPR011922">
    <property type="entry name" value="Cell_div_FtsL"/>
</dbReference>
<evidence type="ECO:0000256" key="6">
    <source>
        <dbReference type="ARBA" id="ARBA00023136"/>
    </source>
</evidence>
<evidence type="ECO:0000256" key="10">
    <source>
        <dbReference type="SAM" id="SignalP"/>
    </source>
</evidence>
<gene>
    <name evidence="8 11" type="primary">ftsL</name>
    <name evidence="11" type="ORF">GAK30_00666</name>
</gene>
<proteinExistence type="inferred from homology"/>
<evidence type="ECO:0000256" key="4">
    <source>
        <dbReference type="ARBA" id="ARBA00022692"/>
    </source>
</evidence>
<keyword evidence="2 8" id="KW-1003">Cell membrane</keyword>
<comment type="similarity">
    <text evidence="8">Belongs to the FtsL family.</text>
</comment>
<organism evidence="11 12">
    <name type="scientific">Paracidovorax wautersii</name>
    <dbReference type="NCBI Taxonomy" id="1177982"/>
    <lineage>
        <taxon>Bacteria</taxon>
        <taxon>Pseudomonadati</taxon>
        <taxon>Pseudomonadota</taxon>
        <taxon>Betaproteobacteria</taxon>
        <taxon>Burkholderiales</taxon>
        <taxon>Comamonadaceae</taxon>
        <taxon>Paracidovorax</taxon>
    </lineage>
</organism>
<evidence type="ECO:0000313" key="12">
    <source>
        <dbReference type="Proteomes" id="UP000461670"/>
    </source>
</evidence>
<keyword evidence="4 8" id="KW-0812">Transmembrane</keyword>
<dbReference type="HAMAP" id="MF_00910">
    <property type="entry name" value="FtsL"/>
    <property type="match status" value="1"/>
</dbReference>
<keyword evidence="10" id="KW-0732">Signal</keyword>
<dbReference type="EMBL" id="WNDQ01000006">
    <property type="protein sequence ID" value="KAF1023213.1"/>
    <property type="molecule type" value="Genomic_DNA"/>
</dbReference>
<dbReference type="PANTHER" id="PTHR37479">
    <property type="entry name" value="CELL DIVISION PROTEIN FTSL"/>
    <property type="match status" value="1"/>
</dbReference>
<protein>
    <recommendedName>
        <fullName evidence="8 9">Cell division protein FtsL</fullName>
    </recommendedName>
</protein>
<evidence type="ECO:0000256" key="5">
    <source>
        <dbReference type="ARBA" id="ARBA00022989"/>
    </source>
</evidence>
<dbReference type="PANTHER" id="PTHR37479:SF1">
    <property type="entry name" value="CELL DIVISION PROTEIN FTSL"/>
    <property type="match status" value="1"/>
</dbReference>
<keyword evidence="7 8" id="KW-0131">Cell cycle</keyword>
<name>A0A7V8FRC8_9BURK</name>
<evidence type="ECO:0000313" key="11">
    <source>
        <dbReference type="EMBL" id="KAF1023213.1"/>
    </source>
</evidence>
<evidence type="ECO:0000256" key="3">
    <source>
        <dbReference type="ARBA" id="ARBA00022618"/>
    </source>
</evidence>
<evidence type="ECO:0000256" key="7">
    <source>
        <dbReference type="ARBA" id="ARBA00023306"/>
    </source>
</evidence>